<dbReference type="GO" id="GO:0002182">
    <property type="term" value="P:cytoplasmic translational elongation"/>
    <property type="evidence" value="ECO:0007669"/>
    <property type="project" value="InterPro"/>
</dbReference>
<evidence type="ECO:0000256" key="6">
    <source>
        <dbReference type="ARBA" id="ARBA00035443"/>
    </source>
</evidence>
<evidence type="ECO:0000256" key="4">
    <source>
        <dbReference type="ARBA" id="ARBA00023274"/>
    </source>
</evidence>
<evidence type="ECO:0000313" key="8">
    <source>
        <dbReference type="EMBL" id="CAJ0600837.1"/>
    </source>
</evidence>
<dbReference type="GO" id="GO:0003735">
    <property type="term" value="F:structural constituent of ribosome"/>
    <property type="evidence" value="ECO:0007669"/>
    <property type="project" value="InterPro"/>
</dbReference>
<evidence type="ECO:0000256" key="5">
    <source>
        <dbReference type="ARBA" id="ARBA00035301"/>
    </source>
</evidence>
<protein>
    <recommendedName>
        <fullName evidence="5">Large ribosomal subunit protein P2</fullName>
    </recommendedName>
    <alternativeName>
        <fullName evidence="6">60S acidic ribosomal protein P2</fullName>
    </alternativeName>
</protein>
<dbReference type="CDD" id="cd05833">
    <property type="entry name" value="Ribosomal_P2"/>
    <property type="match status" value="1"/>
</dbReference>
<dbReference type="PANTHER" id="PTHR21141:SF80">
    <property type="entry name" value="60S ACIDIC RIBOSOMAL PROTEIN P2"/>
    <property type="match status" value="1"/>
</dbReference>
<evidence type="ECO:0000256" key="1">
    <source>
        <dbReference type="ARBA" id="ARBA00003362"/>
    </source>
</evidence>
<keyword evidence="4" id="KW-0687">Ribonucleoprotein</keyword>
<name>A0AA36GZ76_CYLNA</name>
<proteinExistence type="inferred from homology"/>
<dbReference type="HAMAP" id="MF_01478">
    <property type="entry name" value="Ribosomal_L12_arch"/>
    <property type="match status" value="1"/>
</dbReference>
<dbReference type="Pfam" id="PF00428">
    <property type="entry name" value="Ribosomal_60s"/>
    <property type="match status" value="1"/>
</dbReference>
<keyword evidence="9" id="KW-1185">Reference proteome</keyword>
<dbReference type="PANTHER" id="PTHR21141">
    <property type="entry name" value="60S ACIDIC RIBOSOMAL PROTEIN FAMILY MEMBER"/>
    <property type="match status" value="1"/>
</dbReference>
<dbReference type="InterPro" id="IPR038716">
    <property type="entry name" value="P1/P2_N_sf"/>
</dbReference>
<organism evidence="8 9">
    <name type="scientific">Cylicocyclus nassatus</name>
    <name type="common">Nematode worm</name>
    <dbReference type="NCBI Taxonomy" id="53992"/>
    <lineage>
        <taxon>Eukaryota</taxon>
        <taxon>Metazoa</taxon>
        <taxon>Ecdysozoa</taxon>
        <taxon>Nematoda</taxon>
        <taxon>Chromadorea</taxon>
        <taxon>Rhabditida</taxon>
        <taxon>Rhabditina</taxon>
        <taxon>Rhabditomorpha</taxon>
        <taxon>Strongyloidea</taxon>
        <taxon>Strongylidae</taxon>
        <taxon>Cylicocyclus</taxon>
    </lineage>
</organism>
<accession>A0AA36GZ76</accession>
<feature type="compositionally biased region" description="Basic and acidic residues" evidence="7">
    <location>
        <begin position="137"/>
        <end position="149"/>
    </location>
</feature>
<keyword evidence="3" id="KW-0689">Ribosomal protein</keyword>
<reference evidence="8" key="1">
    <citation type="submission" date="2023-07" db="EMBL/GenBank/DDBJ databases">
        <authorList>
            <consortium name="CYATHOMIX"/>
        </authorList>
    </citation>
    <scope>NUCLEOTIDE SEQUENCE</scope>
    <source>
        <strain evidence="8">N/A</strain>
    </source>
</reference>
<evidence type="ECO:0000256" key="3">
    <source>
        <dbReference type="ARBA" id="ARBA00022980"/>
    </source>
</evidence>
<dbReference type="AlphaFoldDB" id="A0AA36GZ76"/>
<dbReference type="GO" id="GO:0022625">
    <property type="term" value="C:cytosolic large ribosomal subunit"/>
    <property type="evidence" value="ECO:0007669"/>
    <property type="project" value="InterPro"/>
</dbReference>
<dbReference type="FunFam" id="1.10.10.1410:FF:000002">
    <property type="entry name" value="60S acidic ribosomal protein P2"/>
    <property type="match status" value="1"/>
</dbReference>
<comment type="function">
    <text evidence="1">Plays an important role in the elongation step of protein synthesis.</text>
</comment>
<gene>
    <name evidence="8" type="ORF">CYNAS_LOCUS12820</name>
</gene>
<dbReference type="InterPro" id="IPR027534">
    <property type="entry name" value="Ribosomal_P1/P2"/>
</dbReference>
<evidence type="ECO:0000313" key="9">
    <source>
        <dbReference type="Proteomes" id="UP001176961"/>
    </source>
</evidence>
<dbReference type="EMBL" id="CATQJL010000305">
    <property type="protein sequence ID" value="CAJ0600837.1"/>
    <property type="molecule type" value="Genomic_DNA"/>
</dbReference>
<dbReference type="Gene3D" id="1.10.10.1410">
    <property type="match status" value="1"/>
</dbReference>
<feature type="region of interest" description="Disordered" evidence="7">
    <location>
        <begin position="115"/>
        <end position="162"/>
    </location>
</feature>
<sequence>MSWRTSVKSFGAGQTAGFPSAAKRTLLVFFHITKRTVFCHTAPDKHPICKMRYVSAYLLALAGGNEHPKLEDLKNILGAVGVDTDVEAAKLVISRLEGKSIDEVIAEGSSSLVSVSGGGAPAAASAAPAGGESAPAAKEEAKPAKKEEKEESDDDMGFGLFD</sequence>
<feature type="compositionally biased region" description="Low complexity" evidence="7">
    <location>
        <begin position="115"/>
        <end position="136"/>
    </location>
</feature>
<dbReference type="InterPro" id="IPR044076">
    <property type="entry name" value="Ribosomal_P2"/>
</dbReference>
<dbReference type="Proteomes" id="UP001176961">
    <property type="component" value="Unassembled WGS sequence"/>
</dbReference>
<evidence type="ECO:0000256" key="2">
    <source>
        <dbReference type="ARBA" id="ARBA00005436"/>
    </source>
</evidence>
<comment type="caution">
    <text evidence="8">The sequence shown here is derived from an EMBL/GenBank/DDBJ whole genome shotgun (WGS) entry which is preliminary data.</text>
</comment>
<comment type="similarity">
    <text evidence="2">Belongs to the eukaryotic ribosomal protein P1/P2 family.</text>
</comment>
<evidence type="ECO:0000256" key="7">
    <source>
        <dbReference type="SAM" id="MobiDB-lite"/>
    </source>
</evidence>